<sequence length="134" mass="14083">MHKLTARILGVLVGLLAIVGFFVEGEHLMGLMNVDLTLDLIRVVLAVALLAVGFTRASARAARTVIAIVGVMYVAMGVVAFFDPTMFTLLPTGFTGFDIGFHLVVGIAAIVIAAVPDRTAGARSSTRSTPNRTV</sequence>
<keyword evidence="3" id="KW-1185">Reference proteome</keyword>
<name>A0A7J5B8B2_9MICO</name>
<reference evidence="2 3" key="1">
    <citation type="submission" date="2019-09" db="EMBL/GenBank/DDBJ databases">
        <title>Phylogeny of genus Pseudoclavibacter and closely related genus.</title>
        <authorList>
            <person name="Li Y."/>
        </authorList>
    </citation>
    <scope>NUCLEOTIDE SEQUENCE [LARGE SCALE GENOMIC DNA]</scope>
    <source>
        <strain evidence="2 3">THG-MD12</strain>
    </source>
</reference>
<feature type="transmembrane region" description="Helical" evidence="1">
    <location>
        <begin position="64"/>
        <end position="82"/>
    </location>
</feature>
<evidence type="ECO:0000256" key="1">
    <source>
        <dbReference type="SAM" id="Phobius"/>
    </source>
</evidence>
<keyword evidence="1" id="KW-1133">Transmembrane helix</keyword>
<evidence type="ECO:0000313" key="3">
    <source>
        <dbReference type="Proteomes" id="UP000490386"/>
    </source>
</evidence>
<keyword evidence="1" id="KW-0472">Membrane</keyword>
<comment type="caution">
    <text evidence="2">The sequence shown here is derived from an EMBL/GenBank/DDBJ whole genome shotgun (WGS) entry which is preliminary data.</text>
</comment>
<protein>
    <recommendedName>
        <fullName evidence="4">DUF4383 domain-containing protein</fullName>
    </recommendedName>
</protein>
<keyword evidence="1" id="KW-0812">Transmembrane</keyword>
<gene>
    <name evidence="2" type="ORF">F8O03_04425</name>
</gene>
<evidence type="ECO:0000313" key="2">
    <source>
        <dbReference type="EMBL" id="KAB1639580.1"/>
    </source>
</evidence>
<dbReference type="Proteomes" id="UP000490386">
    <property type="component" value="Unassembled WGS sequence"/>
</dbReference>
<feature type="transmembrane region" description="Helical" evidence="1">
    <location>
        <begin position="41"/>
        <end position="57"/>
    </location>
</feature>
<proteinExistence type="predicted"/>
<evidence type="ECO:0008006" key="4">
    <source>
        <dbReference type="Google" id="ProtNLM"/>
    </source>
</evidence>
<dbReference type="RefSeq" id="WP_151422771.1">
    <property type="nucleotide sequence ID" value="NZ_WBJX01000001.1"/>
</dbReference>
<dbReference type="AlphaFoldDB" id="A0A7J5B8B2"/>
<feature type="transmembrane region" description="Helical" evidence="1">
    <location>
        <begin position="94"/>
        <end position="115"/>
    </location>
</feature>
<accession>A0A7J5B8B2</accession>
<dbReference type="EMBL" id="WBJX01000001">
    <property type="protein sequence ID" value="KAB1639580.1"/>
    <property type="molecule type" value="Genomic_DNA"/>
</dbReference>
<organism evidence="2 3">
    <name type="scientific">Pseudoclavibacter terrae</name>
    <dbReference type="NCBI Taxonomy" id="1530195"/>
    <lineage>
        <taxon>Bacteria</taxon>
        <taxon>Bacillati</taxon>
        <taxon>Actinomycetota</taxon>
        <taxon>Actinomycetes</taxon>
        <taxon>Micrococcales</taxon>
        <taxon>Microbacteriaceae</taxon>
        <taxon>Pseudoclavibacter</taxon>
    </lineage>
</organism>